<feature type="chain" id="PRO_5044869010" evidence="2">
    <location>
        <begin position="21"/>
        <end position="191"/>
    </location>
</feature>
<feature type="signal peptide" evidence="2">
    <location>
        <begin position="1"/>
        <end position="20"/>
    </location>
</feature>
<evidence type="ECO:0000313" key="3">
    <source>
        <dbReference type="EMBL" id="KAL3109215.1"/>
    </source>
</evidence>
<organism evidence="3 4">
    <name type="scientific">Heterodera trifolii</name>
    <dbReference type="NCBI Taxonomy" id="157864"/>
    <lineage>
        <taxon>Eukaryota</taxon>
        <taxon>Metazoa</taxon>
        <taxon>Ecdysozoa</taxon>
        <taxon>Nematoda</taxon>
        <taxon>Chromadorea</taxon>
        <taxon>Rhabditida</taxon>
        <taxon>Tylenchina</taxon>
        <taxon>Tylenchomorpha</taxon>
        <taxon>Tylenchoidea</taxon>
        <taxon>Heteroderidae</taxon>
        <taxon>Heteroderinae</taxon>
        <taxon>Heterodera</taxon>
    </lineage>
</organism>
<keyword evidence="2" id="KW-0732">Signal</keyword>
<feature type="region of interest" description="Disordered" evidence="1">
    <location>
        <begin position="135"/>
        <end position="191"/>
    </location>
</feature>
<protein>
    <submittedName>
        <fullName evidence="3">Uncharacterized protein</fullName>
    </submittedName>
</protein>
<reference evidence="3 4" key="1">
    <citation type="submission" date="2024-10" db="EMBL/GenBank/DDBJ databases">
        <authorList>
            <person name="Kim D."/>
        </authorList>
    </citation>
    <scope>NUCLEOTIDE SEQUENCE [LARGE SCALE GENOMIC DNA]</scope>
    <source>
        <strain evidence="3">BH-2024</strain>
    </source>
</reference>
<proteinExistence type="predicted"/>
<feature type="compositionally biased region" description="Polar residues" evidence="1">
    <location>
        <begin position="145"/>
        <end position="155"/>
    </location>
</feature>
<dbReference type="EMBL" id="JBICBT010000574">
    <property type="protein sequence ID" value="KAL3109215.1"/>
    <property type="molecule type" value="Genomic_DNA"/>
</dbReference>
<evidence type="ECO:0000256" key="2">
    <source>
        <dbReference type="SAM" id="SignalP"/>
    </source>
</evidence>
<dbReference type="Proteomes" id="UP001620626">
    <property type="component" value="Unassembled WGS sequence"/>
</dbReference>
<evidence type="ECO:0000256" key="1">
    <source>
        <dbReference type="SAM" id="MobiDB-lite"/>
    </source>
</evidence>
<dbReference type="AlphaFoldDB" id="A0ABD2L1W5"/>
<accession>A0ABD2L1W5</accession>
<feature type="compositionally biased region" description="Basic and acidic residues" evidence="1">
    <location>
        <begin position="135"/>
        <end position="144"/>
    </location>
</feature>
<feature type="compositionally biased region" description="Basic and acidic residues" evidence="1">
    <location>
        <begin position="156"/>
        <end position="191"/>
    </location>
</feature>
<comment type="caution">
    <text evidence="3">The sequence shown here is derived from an EMBL/GenBank/DDBJ whole genome shotgun (WGS) entry which is preliminary data.</text>
</comment>
<keyword evidence="4" id="KW-1185">Reference proteome</keyword>
<sequence length="191" mass="22169">MLTIFSLFIIKILLLDSVEAGHKVTIKAYFKDFVGEVPVYANAKANLRKCRGPKYELKGERQLKAGIFWELTFETQLTLEPDEICSNYQDEIDMELEEHLSKYHTEKFPVDQINDKTPSRKKKISKAEKALDEYIKKKENEKKGVQSSGQTVPKNEQSEQKVPKKDQSEQKAPKNELRPRKIIGKEREGRK</sequence>
<gene>
    <name evidence="3" type="ORF">niasHT_010479</name>
</gene>
<name>A0ABD2L1W5_9BILA</name>
<evidence type="ECO:0000313" key="4">
    <source>
        <dbReference type="Proteomes" id="UP001620626"/>
    </source>
</evidence>